<dbReference type="Gene3D" id="3.20.20.370">
    <property type="entry name" value="Glycoside hydrolase/deacetylase"/>
    <property type="match status" value="1"/>
</dbReference>
<dbReference type="SUPFAM" id="SSF88713">
    <property type="entry name" value="Glycoside hydrolase/deacetylase"/>
    <property type="match status" value="1"/>
</dbReference>
<proteinExistence type="predicted"/>
<dbReference type="eggNOG" id="COG3233">
    <property type="taxonomic scope" value="Bacteria"/>
</dbReference>
<dbReference type="Pfam" id="PF10096">
    <property type="entry name" value="DUF2334"/>
    <property type="match status" value="1"/>
</dbReference>
<keyword evidence="2" id="KW-1185">Reference proteome</keyword>
<comment type="caution">
    <text evidence="1">The sequence shown here is derived from an EMBL/GenBank/DDBJ whole genome shotgun (WGS) entry which is preliminary data.</text>
</comment>
<dbReference type="InParanoid" id="F1Z8J5"/>
<reference evidence="1 2" key="1">
    <citation type="journal article" date="2012" name="J. Bacteriol.">
        <title>Draft Genome Sequence of Novosphingobium nitrogenifigens Y88T.</title>
        <authorList>
            <person name="Strabala T.J."/>
            <person name="Macdonald L."/>
            <person name="Liu V."/>
            <person name="Smit A.M."/>
        </authorList>
    </citation>
    <scope>NUCLEOTIDE SEQUENCE [LARGE SCALE GENOMIC DNA]</scope>
    <source>
        <strain evidence="1 2">DSM 19370</strain>
    </source>
</reference>
<dbReference type="InterPro" id="IPR018763">
    <property type="entry name" value="DUF2334"/>
</dbReference>
<dbReference type="EMBL" id="AEWJ01000037">
    <property type="protein sequence ID" value="EGD59030.1"/>
    <property type="molecule type" value="Genomic_DNA"/>
</dbReference>
<dbReference type="InterPro" id="IPR011330">
    <property type="entry name" value="Glyco_hydro/deAcase_b/a-brl"/>
</dbReference>
<dbReference type="STRING" id="983920.Y88_1092"/>
<dbReference type="GO" id="GO:0005975">
    <property type="term" value="P:carbohydrate metabolic process"/>
    <property type="evidence" value="ECO:0007669"/>
    <property type="project" value="InterPro"/>
</dbReference>
<dbReference type="Proteomes" id="UP000004728">
    <property type="component" value="Unassembled WGS sequence"/>
</dbReference>
<name>F1Z8J5_9SPHN</name>
<protein>
    <submittedName>
        <fullName evidence="1">Polysaccharide deacetylase</fullName>
    </submittedName>
</protein>
<sequence length="268" mass="29295">MTPVATVRRPVHHDMTRTASSSVPDRRLLVAIHDVSPRSEAAVDALAARLERHLGGPNFAMLVIPDHWRQAPIAGNTAFHARLRNWADMGIEMFLHGWCHRDETPAAHGLAGFKGKHMTAGEGEFLNLPHAQALARMREGKSMLEDILGRPVAGFIAPAWLYGEGALAALDEVGFALAEDHMKVWQPRTGRVLSRGPVVTWASRSPGRIRSSLWFSALARHALPILPTLRVAVHPGDTTVPALLSSIDATLARFVQSHRPSRYASLLA</sequence>
<evidence type="ECO:0000313" key="1">
    <source>
        <dbReference type="EMBL" id="EGD59030.1"/>
    </source>
</evidence>
<gene>
    <name evidence="1" type="ORF">Y88_1092</name>
</gene>
<organism evidence="1 2">
    <name type="scientific">Novosphingobium nitrogenifigens DSM 19370</name>
    <dbReference type="NCBI Taxonomy" id="983920"/>
    <lineage>
        <taxon>Bacteria</taxon>
        <taxon>Pseudomonadati</taxon>
        <taxon>Pseudomonadota</taxon>
        <taxon>Alphaproteobacteria</taxon>
        <taxon>Sphingomonadales</taxon>
        <taxon>Sphingomonadaceae</taxon>
        <taxon>Novosphingobium</taxon>
    </lineage>
</organism>
<dbReference type="HOGENOM" id="CLU_079824_0_0_5"/>
<dbReference type="AlphaFoldDB" id="F1Z8J5"/>
<evidence type="ECO:0000313" key="2">
    <source>
        <dbReference type="Proteomes" id="UP000004728"/>
    </source>
</evidence>
<accession>F1Z8J5</accession>
<dbReference type="CDD" id="cd11374">
    <property type="entry name" value="CE4_u10"/>
    <property type="match status" value="1"/>
</dbReference>